<dbReference type="EMBL" id="JAMQOL010000030">
    <property type="protein sequence ID" value="MCM4080319.1"/>
    <property type="molecule type" value="Genomic_DNA"/>
</dbReference>
<evidence type="ECO:0000256" key="4">
    <source>
        <dbReference type="ARBA" id="ARBA00025742"/>
    </source>
</evidence>
<dbReference type="RefSeq" id="WP_251800114.1">
    <property type="nucleotide sequence ID" value="NZ_JAMQOL010000030.1"/>
</dbReference>
<name>A0ABT0Y2Q3_9ACTN</name>
<dbReference type="Proteomes" id="UP001523216">
    <property type="component" value="Unassembled WGS sequence"/>
</dbReference>
<reference evidence="6 7" key="1">
    <citation type="submission" date="2022-06" db="EMBL/GenBank/DDBJ databases">
        <title>Actinoplanes abujensis sp. nov., isolated from Nigerian arid soil.</title>
        <authorList>
            <person name="Ding P."/>
        </authorList>
    </citation>
    <scope>NUCLEOTIDE SEQUENCE [LARGE SCALE GENOMIC DNA]</scope>
    <source>
        <strain evidence="7">TRM88002</strain>
    </source>
</reference>
<evidence type="ECO:0000313" key="7">
    <source>
        <dbReference type="Proteomes" id="UP001523216"/>
    </source>
</evidence>
<organism evidence="6 7">
    <name type="scientific">Paractinoplanes hotanensis</name>
    <dbReference type="NCBI Taxonomy" id="2906497"/>
    <lineage>
        <taxon>Bacteria</taxon>
        <taxon>Bacillati</taxon>
        <taxon>Actinomycetota</taxon>
        <taxon>Actinomycetes</taxon>
        <taxon>Micromonosporales</taxon>
        <taxon>Micromonosporaceae</taxon>
        <taxon>Paractinoplanes</taxon>
    </lineage>
</organism>
<dbReference type="InterPro" id="IPR029052">
    <property type="entry name" value="Metallo-depent_PP-like"/>
</dbReference>
<dbReference type="PANTHER" id="PTHR42988:SF2">
    <property type="entry name" value="CYCLIC NUCLEOTIDE PHOSPHODIESTERASE CBUA0032-RELATED"/>
    <property type="match status" value="1"/>
</dbReference>
<dbReference type="PANTHER" id="PTHR42988">
    <property type="entry name" value="PHOSPHOHYDROLASE"/>
    <property type="match status" value="1"/>
</dbReference>
<keyword evidence="2" id="KW-0378">Hydrolase</keyword>
<evidence type="ECO:0000259" key="5">
    <source>
        <dbReference type="Pfam" id="PF00149"/>
    </source>
</evidence>
<dbReference type="Gene3D" id="3.60.21.10">
    <property type="match status" value="1"/>
</dbReference>
<evidence type="ECO:0000256" key="1">
    <source>
        <dbReference type="ARBA" id="ARBA00022723"/>
    </source>
</evidence>
<protein>
    <submittedName>
        <fullName evidence="6">Metallophosphoesterase</fullName>
    </submittedName>
</protein>
<dbReference type="InterPro" id="IPR050884">
    <property type="entry name" value="CNP_phosphodiesterase-III"/>
</dbReference>
<dbReference type="InterPro" id="IPR004843">
    <property type="entry name" value="Calcineurin-like_PHP"/>
</dbReference>
<evidence type="ECO:0000256" key="2">
    <source>
        <dbReference type="ARBA" id="ARBA00022801"/>
    </source>
</evidence>
<keyword evidence="7" id="KW-1185">Reference proteome</keyword>
<dbReference type="SUPFAM" id="SSF56300">
    <property type="entry name" value="Metallo-dependent phosphatases"/>
    <property type="match status" value="1"/>
</dbReference>
<keyword evidence="3" id="KW-0408">Iron</keyword>
<comment type="similarity">
    <text evidence="4">Belongs to the cyclic nucleotide phosphodiesterase class-III family.</text>
</comment>
<sequence>MRILHLSDTHLTRAAGPNADGIDPRESLARILNDCGELAGLDAVLVTGDVADDGSAEAYAAVRSLVGAFAAERGIPALYTTGNHDERKAFTAGLGAELTSVTVIGGHRIITLDSLVPGRVYGHLDDEQLLWLRSVLATPAPQATVLAFHHPPIGLDNEVQRTLGLTNPGDLAEVIRGTDVRLVLTGHFHLQLFGLLAGVPVWVTPGVVNRIDLTGPPGGERAVRGASATLVELGGPGSPLLHVLHARDPYAGRTAHEHDAETMAALIARWRPEAPDRR</sequence>
<evidence type="ECO:0000256" key="3">
    <source>
        <dbReference type="ARBA" id="ARBA00023004"/>
    </source>
</evidence>
<evidence type="ECO:0000313" key="6">
    <source>
        <dbReference type="EMBL" id="MCM4080319.1"/>
    </source>
</evidence>
<gene>
    <name evidence="6" type="ORF">LXN57_22310</name>
</gene>
<accession>A0ABT0Y2Q3</accession>
<dbReference type="Pfam" id="PF00149">
    <property type="entry name" value="Metallophos"/>
    <property type="match status" value="1"/>
</dbReference>
<proteinExistence type="inferred from homology"/>
<keyword evidence="1" id="KW-0479">Metal-binding</keyword>
<comment type="caution">
    <text evidence="6">The sequence shown here is derived from an EMBL/GenBank/DDBJ whole genome shotgun (WGS) entry which is preliminary data.</text>
</comment>
<feature type="domain" description="Calcineurin-like phosphoesterase" evidence="5">
    <location>
        <begin position="1"/>
        <end position="189"/>
    </location>
</feature>